<evidence type="ECO:0000313" key="1">
    <source>
        <dbReference type="EMBL" id="KKK58442.1"/>
    </source>
</evidence>
<dbReference type="EMBL" id="LAZR01063979">
    <property type="protein sequence ID" value="KKK58442.1"/>
    <property type="molecule type" value="Genomic_DNA"/>
</dbReference>
<comment type="caution">
    <text evidence="1">The sequence shown here is derived from an EMBL/GenBank/DDBJ whole genome shotgun (WGS) entry which is preliminary data.</text>
</comment>
<gene>
    <name evidence="1" type="ORF">LCGC14_3044380</name>
</gene>
<evidence type="ECO:0008006" key="2">
    <source>
        <dbReference type="Google" id="ProtNLM"/>
    </source>
</evidence>
<accession>A0A0F8WNK9</accession>
<feature type="non-terminal residue" evidence="1">
    <location>
        <position position="181"/>
    </location>
</feature>
<organism evidence="1">
    <name type="scientific">marine sediment metagenome</name>
    <dbReference type="NCBI Taxonomy" id="412755"/>
    <lineage>
        <taxon>unclassified sequences</taxon>
        <taxon>metagenomes</taxon>
        <taxon>ecological metagenomes</taxon>
    </lineage>
</organism>
<dbReference type="AlphaFoldDB" id="A0A0F8WNK9"/>
<name>A0A0F8WNK9_9ZZZZ</name>
<protein>
    <recommendedName>
        <fullName evidence="2">Nucleotidyltransferase family protein</fullName>
    </recommendedName>
</protein>
<sequence length="181" mass="20030">MTLVKKLLKDQTGCPVRAISTALDTQAFIAGSAARHLLVGSTYDDIDVFLSDREFEPEVCKTILSLGFIAIGDTPNAREFYNPNRQLTLQLIKPAEGRSGSMAHVMEGFDFTVNVVAVATVGGKLAAWYHPQFYTAYDARTLVFVGSISDPPSMVYRQMKYYKKGYSVNPLMIAAVFEAWD</sequence>
<dbReference type="Pfam" id="PF26128">
    <property type="entry name" value="Gad2"/>
    <property type="match status" value="1"/>
</dbReference>
<proteinExistence type="predicted"/>
<reference evidence="1" key="1">
    <citation type="journal article" date="2015" name="Nature">
        <title>Complex archaea that bridge the gap between prokaryotes and eukaryotes.</title>
        <authorList>
            <person name="Spang A."/>
            <person name="Saw J.H."/>
            <person name="Jorgensen S.L."/>
            <person name="Zaremba-Niedzwiedzka K."/>
            <person name="Martijn J."/>
            <person name="Lind A.E."/>
            <person name="van Eijk R."/>
            <person name="Schleper C."/>
            <person name="Guy L."/>
            <person name="Ettema T.J."/>
        </authorList>
    </citation>
    <scope>NUCLEOTIDE SEQUENCE</scope>
</reference>